<dbReference type="EMBL" id="JBHSAF010000012">
    <property type="protein sequence ID" value="MFC3913753.1"/>
    <property type="molecule type" value="Genomic_DNA"/>
</dbReference>
<dbReference type="NCBIfam" id="TIGR03358">
    <property type="entry name" value="VI_chp_5"/>
    <property type="match status" value="1"/>
</dbReference>
<dbReference type="Proteomes" id="UP001595692">
    <property type="component" value="Unassembled WGS sequence"/>
</dbReference>
<sequence>MPDHENSVAPQERISIRYRSNQGAEEADVELPLHLLVLANLTGQPDPQPLSQRQPMSIDKNSFTAVMQQTGLQLTLEVPDCISALDDATLSCQLTFSSLEDFTPDRIVTQIPALQRLLQLRRALAAMKGPLRNQPAFRQQLFRLLSDPGLRQQLLTELTQTDSD</sequence>
<reference evidence="2" key="1">
    <citation type="journal article" date="2019" name="Int. J. Syst. Evol. Microbiol.">
        <title>The Global Catalogue of Microorganisms (GCM) 10K type strain sequencing project: providing services to taxonomists for standard genome sequencing and annotation.</title>
        <authorList>
            <consortium name="The Broad Institute Genomics Platform"/>
            <consortium name="The Broad Institute Genome Sequencing Center for Infectious Disease"/>
            <person name="Wu L."/>
            <person name="Ma J."/>
        </authorList>
    </citation>
    <scope>NUCLEOTIDE SEQUENCE [LARGE SCALE GENOMIC DNA]</scope>
    <source>
        <strain evidence="2">CCUG 54939</strain>
    </source>
</reference>
<accession>A0ABV8CP33</accession>
<dbReference type="InterPro" id="IPR008312">
    <property type="entry name" value="T6SS_TssB1"/>
</dbReference>
<name>A0ABV8CP33_9GAMM</name>
<dbReference type="RefSeq" id="WP_377152157.1">
    <property type="nucleotide sequence ID" value="NZ_JBHSAF010000012.1"/>
</dbReference>
<proteinExistence type="predicted"/>
<dbReference type="PANTHER" id="PTHR35850">
    <property type="entry name" value="CYTOPLASMIC PROTEIN-RELATED"/>
    <property type="match status" value="1"/>
</dbReference>
<organism evidence="1 2">
    <name type="scientific">Pseudaeromonas sharmana</name>
    <dbReference type="NCBI Taxonomy" id="328412"/>
    <lineage>
        <taxon>Bacteria</taxon>
        <taxon>Pseudomonadati</taxon>
        <taxon>Pseudomonadota</taxon>
        <taxon>Gammaproteobacteria</taxon>
        <taxon>Aeromonadales</taxon>
        <taxon>Aeromonadaceae</taxon>
        <taxon>Pseudaeromonas</taxon>
    </lineage>
</organism>
<gene>
    <name evidence="1" type="primary">tssB</name>
    <name evidence="1" type="ORF">ACFOSS_09775</name>
</gene>
<comment type="caution">
    <text evidence="1">The sequence shown here is derived from an EMBL/GenBank/DDBJ whole genome shotgun (WGS) entry which is preliminary data.</text>
</comment>
<dbReference type="Pfam" id="PF05591">
    <property type="entry name" value="T6SS_VipA"/>
    <property type="match status" value="1"/>
</dbReference>
<evidence type="ECO:0000313" key="2">
    <source>
        <dbReference type="Proteomes" id="UP001595692"/>
    </source>
</evidence>
<protein>
    <submittedName>
        <fullName evidence="1">Type VI secretion system contractile sheath small subunit</fullName>
    </submittedName>
</protein>
<keyword evidence="2" id="KW-1185">Reference proteome</keyword>
<dbReference type="PANTHER" id="PTHR35850:SF2">
    <property type="entry name" value="TYPE VI SECRETION SYSTEM CONTRACTILE SHEATH SMALL SUBUNIT"/>
    <property type="match status" value="1"/>
</dbReference>
<evidence type="ECO:0000313" key="1">
    <source>
        <dbReference type="EMBL" id="MFC3913753.1"/>
    </source>
</evidence>